<comment type="function">
    <text evidence="9">Involved in the biogenesis of cilia. Required for the recruitment of PLK1 to centrosomes and S phase progression.</text>
</comment>
<dbReference type="PANTHER" id="PTHR15431:SF19">
    <property type="entry name" value="CENTROSOMAL PROTEIN 20-RELATED"/>
    <property type="match status" value="1"/>
</dbReference>
<dbReference type="PANTHER" id="PTHR15431">
    <property type="entry name" value="FGFR1 ONCOGENE PARTNER/LISH DOMAIN-CONTAINING PROTEIN"/>
    <property type="match status" value="1"/>
</dbReference>
<reference evidence="14 15" key="1">
    <citation type="journal article" date="2021" name="Cell">
        <title>Tracing the genetic footprints of vertebrate landing in non-teleost ray-finned fishes.</title>
        <authorList>
            <person name="Bi X."/>
            <person name="Wang K."/>
            <person name="Yang L."/>
            <person name="Pan H."/>
            <person name="Jiang H."/>
            <person name="Wei Q."/>
            <person name="Fang M."/>
            <person name="Yu H."/>
            <person name="Zhu C."/>
            <person name="Cai Y."/>
            <person name="He Y."/>
            <person name="Gan X."/>
            <person name="Zeng H."/>
            <person name="Yu D."/>
            <person name="Zhu Y."/>
            <person name="Jiang H."/>
            <person name="Qiu Q."/>
            <person name="Yang H."/>
            <person name="Zhang Y.E."/>
            <person name="Wang W."/>
            <person name="Zhu M."/>
            <person name="He S."/>
            <person name="Zhang G."/>
        </authorList>
    </citation>
    <scope>NUCLEOTIDE SEQUENCE [LARGE SCALE GENOMIC DNA]</scope>
    <source>
        <strain evidence="14">Bchr_013</strain>
    </source>
</reference>
<feature type="domain" description="FGFR1 oncogene partner (FOP) N-terminal dimerisation" evidence="13">
    <location>
        <begin position="43"/>
        <end position="113"/>
    </location>
</feature>
<dbReference type="SMART" id="SM00667">
    <property type="entry name" value="LisH"/>
    <property type="match status" value="1"/>
</dbReference>
<evidence type="ECO:0000256" key="3">
    <source>
        <dbReference type="ARBA" id="ARBA00004607"/>
    </source>
</evidence>
<evidence type="ECO:0000256" key="11">
    <source>
        <dbReference type="ARBA" id="ARBA00076755"/>
    </source>
</evidence>
<evidence type="ECO:0000256" key="8">
    <source>
        <dbReference type="ARBA" id="ARBA00023273"/>
    </source>
</evidence>
<protein>
    <recommendedName>
        <fullName evidence="10">Centrosomal protein 20</fullName>
    </recommendedName>
    <alternativeName>
        <fullName evidence="11">FGFR1OP N-terminal-like protein</fullName>
    </alternativeName>
    <alternativeName>
        <fullName evidence="12">LisH domain-containing protein FOPNL</fullName>
    </alternativeName>
</protein>
<dbReference type="GO" id="GO:0034451">
    <property type="term" value="C:centriolar satellite"/>
    <property type="evidence" value="ECO:0007669"/>
    <property type="project" value="UniProtKB-SubCell"/>
</dbReference>
<evidence type="ECO:0000313" key="14">
    <source>
        <dbReference type="EMBL" id="KAG2455284.1"/>
    </source>
</evidence>
<evidence type="ECO:0000256" key="7">
    <source>
        <dbReference type="ARBA" id="ARBA00023212"/>
    </source>
</evidence>
<dbReference type="GO" id="GO:0034453">
    <property type="term" value="P:microtubule anchoring"/>
    <property type="evidence" value="ECO:0007669"/>
    <property type="project" value="InterPro"/>
</dbReference>
<keyword evidence="8" id="KW-0966">Cell projection</keyword>
<name>A0A8X7WTW6_POLSE</name>
<evidence type="ECO:0000256" key="6">
    <source>
        <dbReference type="ARBA" id="ARBA00022794"/>
    </source>
</evidence>
<evidence type="ECO:0000256" key="10">
    <source>
        <dbReference type="ARBA" id="ARBA00070736"/>
    </source>
</evidence>
<proteinExistence type="inferred from homology"/>
<feature type="non-terminal residue" evidence="14">
    <location>
        <position position="1"/>
    </location>
</feature>
<keyword evidence="7" id="KW-0206">Cytoskeleton</keyword>
<keyword evidence="15" id="KW-1185">Reference proteome</keyword>
<evidence type="ECO:0000313" key="15">
    <source>
        <dbReference type="Proteomes" id="UP000886611"/>
    </source>
</evidence>
<evidence type="ECO:0000256" key="9">
    <source>
        <dbReference type="ARBA" id="ARBA00055043"/>
    </source>
</evidence>
<feature type="non-terminal residue" evidence="14">
    <location>
        <position position="151"/>
    </location>
</feature>
<sequence length="151" mass="17135">MATIAELKAALKETLDSRGVLGQLKARIRAEVFNALDDQSESKPPLTHENLLVNELIREYLEFNKYRYTASVLTAESGQPEVPLDRQFILNELNVTEDASARSVPLLYGMLAHFLQEKGERGNRILLRGPYLPATRENALRKPTEKKRDDD</sequence>
<dbReference type="GO" id="GO:0036064">
    <property type="term" value="C:ciliary basal body"/>
    <property type="evidence" value="ECO:0007669"/>
    <property type="project" value="TreeGrafter"/>
</dbReference>
<gene>
    <name evidence="14" type="primary">Fopnl</name>
    <name evidence="14" type="ORF">GTO96_0008010</name>
</gene>
<keyword evidence="6" id="KW-0970">Cilium biogenesis/degradation</keyword>
<dbReference type="InterPro" id="IPR006594">
    <property type="entry name" value="LisH"/>
</dbReference>
<dbReference type="Gene3D" id="1.20.960.40">
    <property type="match status" value="1"/>
</dbReference>
<evidence type="ECO:0000256" key="12">
    <source>
        <dbReference type="ARBA" id="ARBA00081996"/>
    </source>
</evidence>
<organism evidence="14 15">
    <name type="scientific">Polypterus senegalus</name>
    <name type="common">Senegal bichir</name>
    <dbReference type="NCBI Taxonomy" id="55291"/>
    <lineage>
        <taxon>Eukaryota</taxon>
        <taxon>Metazoa</taxon>
        <taxon>Chordata</taxon>
        <taxon>Craniata</taxon>
        <taxon>Vertebrata</taxon>
        <taxon>Euteleostomi</taxon>
        <taxon>Actinopterygii</taxon>
        <taxon>Polypteriformes</taxon>
        <taxon>Polypteridae</taxon>
        <taxon>Polypterus</taxon>
    </lineage>
</organism>
<dbReference type="AlphaFoldDB" id="A0A8X7WTW6"/>
<comment type="similarity">
    <text evidence="4">Belongs to the CEP43 family.</text>
</comment>
<evidence type="ECO:0000256" key="1">
    <source>
        <dbReference type="ARBA" id="ARBA00004120"/>
    </source>
</evidence>
<dbReference type="InterPro" id="IPR018993">
    <property type="entry name" value="FOP_dimerisation-dom_N"/>
</dbReference>
<dbReference type="EMBL" id="JAATIS010009265">
    <property type="protein sequence ID" value="KAG2455284.1"/>
    <property type="molecule type" value="Genomic_DNA"/>
</dbReference>
<evidence type="ECO:0000259" key="13">
    <source>
        <dbReference type="Pfam" id="PF09398"/>
    </source>
</evidence>
<dbReference type="FunFam" id="1.20.960.40:FF:000002">
    <property type="entry name" value="LisH domain-containing protein FOPNL"/>
    <property type="match status" value="1"/>
</dbReference>
<dbReference type="GO" id="GO:0060271">
    <property type="term" value="P:cilium assembly"/>
    <property type="evidence" value="ECO:0007669"/>
    <property type="project" value="TreeGrafter"/>
</dbReference>
<evidence type="ECO:0000256" key="5">
    <source>
        <dbReference type="ARBA" id="ARBA00022490"/>
    </source>
</evidence>
<evidence type="ECO:0000256" key="4">
    <source>
        <dbReference type="ARBA" id="ARBA00005385"/>
    </source>
</evidence>
<accession>A0A8X7WTW6</accession>
<dbReference type="PROSITE" id="PS50896">
    <property type="entry name" value="LISH"/>
    <property type="match status" value="1"/>
</dbReference>
<dbReference type="Pfam" id="PF09398">
    <property type="entry name" value="FOP_dimer"/>
    <property type="match status" value="1"/>
</dbReference>
<evidence type="ECO:0000256" key="2">
    <source>
        <dbReference type="ARBA" id="ARBA00004463"/>
    </source>
</evidence>
<keyword evidence="5" id="KW-0963">Cytoplasm</keyword>
<comment type="subcellular location">
    <subcellularLocation>
        <location evidence="1">Cytoplasm</location>
        <location evidence="1">Cytoskeleton</location>
        <location evidence="1">Cilium basal body</location>
    </subcellularLocation>
    <subcellularLocation>
        <location evidence="3">Cytoplasm</location>
        <location evidence="3">Cytoskeleton</location>
        <location evidence="3">Microtubule organizing center</location>
        <location evidence="3">Centrosome</location>
        <location evidence="3">Centriolar satellite</location>
    </subcellularLocation>
    <subcellularLocation>
        <location evidence="2">Cytoplasmic granule</location>
    </subcellularLocation>
</comment>
<dbReference type="Proteomes" id="UP000886611">
    <property type="component" value="Unassembled WGS sequence"/>
</dbReference>
<comment type="caution">
    <text evidence="14">The sequence shown here is derived from an EMBL/GenBank/DDBJ whole genome shotgun (WGS) entry which is preliminary data.</text>
</comment>
<dbReference type="GO" id="GO:0031514">
    <property type="term" value="C:motile cilium"/>
    <property type="evidence" value="ECO:0007669"/>
    <property type="project" value="TreeGrafter"/>
</dbReference>